<evidence type="ECO:0000313" key="1">
    <source>
        <dbReference type="EMBL" id="KON64581.1"/>
    </source>
</evidence>
<comment type="caution">
    <text evidence="1">The sequence shown here is derived from an EMBL/GenBank/DDBJ whole genome shotgun (WGS) entry which is preliminary data.</text>
</comment>
<dbReference type="AlphaFoldDB" id="A0A0M0EI41"/>
<proteinExistence type="predicted"/>
<name>A0A0M0EI41_KOMEU</name>
<gene>
    <name evidence="1" type="ORF">KOEU_19850</name>
</gene>
<evidence type="ECO:0000313" key="2">
    <source>
        <dbReference type="Proteomes" id="UP000037566"/>
    </source>
</evidence>
<reference evidence="1" key="1">
    <citation type="submission" date="2015-08" db="EMBL/GenBank/DDBJ databases">
        <title>Draft genome sequence of Komagataeibacter europaeus CECT 8546 a cellulose producer strain from vinegar produced by the traditional method.</title>
        <authorList>
            <person name="Poehlein A."/>
            <person name="Valera M.J."/>
            <person name="Haack F.S."/>
            <person name="Mas A."/>
            <person name="Daniel R."/>
            <person name="Streit W.R."/>
            <person name="Mateo E."/>
        </authorList>
    </citation>
    <scope>NUCLEOTIDE SEQUENCE [LARGE SCALE GENOMIC DNA]</scope>
    <source>
        <strain evidence="1">CECT 8546</strain>
    </source>
</reference>
<dbReference type="EMBL" id="LHUQ01000009">
    <property type="protein sequence ID" value="KON64581.1"/>
    <property type="molecule type" value="Genomic_DNA"/>
</dbReference>
<organism evidence="1 2">
    <name type="scientific">Komagataeibacter europaeus</name>
    <name type="common">Gluconacetobacter europaeus</name>
    <dbReference type="NCBI Taxonomy" id="33995"/>
    <lineage>
        <taxon>Bacteria</taxon>
        <taxon>Pseudomonadati</taxon>
        <taxon>Pseudomonadota</taxon>
        <taxon>Alphaproteobacteria</taxon>
        <taxon>Acetobacterales</taxon>
        <taxon>Acetobacteraceae</taxon>
        <taxon>Komagataeibacter</taxon>
    </lineage>
</organism>
<sequence length="87" mass="9652">MFSVMCFGLSIRNSISWNHATYDPDVTSAGVRYGTHGQQIINHPRIMYKASLTYTGHVAVAHEPVPRVGQVHPSCFCQARRRGAVLP</sequence>
<dbReference type="Proteomes" id="UP000037566">
    <property type="component" value="Unassembled WGS sequence"/>
</dbReference>
<protein>
    <submittedName>
        <fullName evidence="1">Uncharacterized protein</fullName>
    </submittedName>
</protein>
<keyword evidence="2" id="KW-1185">Reference proteome</keyword>
<accession>A0A0M0EI41</accession>
<dbReference type="RefSeq" id="WP_019085033.1">
    <property type="nucleotide sequence ID" value="NZ_LHUQ01000009.1"/>
</dbReference>